<name>A0AA41R7E1_9BACT</name>
<dbReference type="Proteomes" id="UP001165427">
    <property type="component" value="Unassembled WGS sequence"/>
</dbReference>
<feature type="transmembrane region" description="Helical" evidence="4">
    <location>
        <begin position="287"/>
        <end position="306"/>
    </location>
</feature>
<protein>
    <submittedName>
        <fullName evidence="6">Glycosyltransferase family 2 protein</fullName>
    </submittedName>
</protein>
<keyword evidence="4" id="KW-1133">Transmembrane helix</keyword>
<keyword evidence="7" id="KW-1185">Reference proteome</keyword>
<accession>A0AA41R7E1</accession>
<feature type="transmembrane region" description="Helical" evidence="4">
    <location>
        <begin position="312"/>
        <end position="333"/>
    </location>
</feature>
<evidence type="ECO:0000256" key="3">
    <source>
        <dbReference type="ARBA" id="ARBA00022679"/>
    </source>
</evidence>
<feature type="domain" description="Glycosyltransferase 2-like" evidence="5">
    <location>
        <begin position="45"/>
        <end position="171"/>
    </location>
</feature>
<feature type="transmembrane region" description="Helical" evidence="4">
    <location>
        <begin position="345"/>
        <end position="364"/>
    </location>
</feature>
<evidence type="ECO:0000256" key="2">
    <source>
        <dbReference type="ARBA" id="ARBA00022676"/>
    </source>
</evidence>
<keyword evidence="4" id="KW-0812">Transmembrane</keyword>
<dbReference type="PANTHER" id="PTHR43630:SF1">
    <property type="entry name" value="POLY-BETA-1,6-N-ACETYL-D-GLUCOSAMINE SYNTHASE"/>
    <property type="match status" value="1"/>
</dbReference>
<dbReference type="CDD" id="cd06439">
    <property type="entry name" value="CESA_like_1"/>
    <property type="match status" value="1"/>
</dbReference>
<gene>
    <name evidence="6" type="ORF">MRX98_20665</name>
</gene>
<dbReference type="SUPFAM" id="SSF53448">
    <property type="entry name" value="Nucleotide-diphospho-sugar transferases"/>
    <property type="match status" value="1"/>
</dbReference>
<keyword evidence="4" id="KW-0472">Membrane</keyword>
<dbReference type="PANTHER" id="PTHR43630">
    <property type="entry name" value="POLY-BETA-1,6-N-ACETYL-D-GLUCOSAMINE SYNTHASE"/>
    <property type="match status" value="1"/>
</dbReference>
<dbReference type="Gene3D" id="3.90.550.10">
    <property type="entry name" value="Spore Coat Polysaccharide Biosynthesis Protein SpsA, Chain A"/>
    <property type="match status" value="1"/>
</dbReference>
<evidence type="ECO:0000313" key="6">
    <source>
        <dbReference type="EMBL" id="MCJ8503001.1"/>
    </source>
</evidence>
<evidence type="ECO:0000256" key="4">
    <source>
        <dbReference type="SAM" id="Phobius"/>
    </source>
</evidence>
<feature type="transmembrane region" description="Helical" evidence="4">
    <location>
        <begin position="6"/>
        <end position="27"/>
    </location>
</feature>
<keyword evidence="3" id="KW-0808">Transferase</keyword>
<evidence type="ECO:0000256" key="1">
    <source>
        <dbReference type="ARBA" id="ARBA00006739"/>
    </source>
</evidence>
<reference evidence="6" key="1">
    <citation type="submission" date="2022-04" db="EMBL/GenBank/DDBJ databases">
        <title>Desulfatitalea alkaliphila sp. nov., a novel anaerobic sulfate-reducing bacterium isolated from terrestrial mud volcano, Taman Peninsula, Russia.</title>
        <authorList>
            <person name="Khomyakova M.A."/>
            <person name="Merkel A.Y."/>
            <person name="Slobodkin A.I."/>
        </authorList>
    </citation>
    <scope>NUCLEOTIDE SEQUENCE</scope>
    <source>
        <strain evidence="6">M08but</strain>
    </source>
</reference>
<organism evidence="6 7">
    <name type="scientific">Desulfatitalea alkaliphila</name>
    <dbReference type="NCBI Taxonomy" id="2929485"/>
    <lineage>
        <taxon>Bacteria</taxon>
        <taxon>Pseudomonadati</taxon>
        <taxon>Thermodesulfobacteriota</taxon>
        <taxon>Desulfobacteria</taxon>
        <taxon>Desulfobacterales</taxon>
        <taxon>Desulfosarcinaceae</taxon>
        <taxon>Desulfatitalea</taxon>
    </lineage>
</organism>
<sequence length="373" mass="42157">MAELFFFLLLLCMVYSYTLFPALLWLMKHFVKHPWKRVPGAAKVSIIISVYNEEKVIQAKIENALALDYPPELLEVVVSSDGSTDSTNDIVGRFADSRVVLKRFDRLGKTACLNRVVPQVGGDVVLFTDANSMFPKDLLTHLVANFSDPNVGLVTGWTRYIAPGGGEEVTGLYAKLERYTKYWECLIDSCVGADGAVFAIRKALYQPLGADDINDFVIPLNVIKQKKRVVLDPAVFCREEAVDSDQKAYRRQVRITTRTLWAIRRHLFMLNLARHGYFAFFLWSHKVLRLAAPLFFVLALLMNIALVGHSWFFNMTFAGFMLFLFSGLISLAGLTKNKVASICKFFLITFTAQIAGWVRMAAGIRDTTWTPQR</sequence>
<dbReference type="InterPro" id="IPR029044">
    <property type="entry name" value="Nucleotide-diphossugar_trans"/>
</dbReference>
<evidence type="ECO:0000313" key="7">
    <source>
        <dbReference type="Proteomes" id="UP001165427"/>
    </source>
</evidence>
<proteinExistence type="inferred from homology"/>
<evidence type="ECO:0000259" key="5">
    <source>
        <dbReference type="Pfam" id="PF00535"/>
    </source>
</evidence>
<dbReference type="GO" id="GO:0016757">
    <property type="term" value="F:glycosyltransferase activity"/>
    <property type="evidence" value="ECO:0007669"/>
    <property type="project" value="UniProtKB-KW"/>
</dbReference>
<dbReference type="AlphaFoldDB" id="A0AA41R7E1"/>
<keyword evidence="2" id="KW-0328">Glycosyltransferase</keyword>
<dbReference type="RefSeq" id="WP_246914658.1">
    <property type="nucleotide sequence ID" value="NZ_JALJRB010000039.1"/>
</dbReference>
<dbReference type="InterPro" id="IPR001173">
    <property type="entry name" value="Glyco_trans_2-like"/>
</dbReference>
<dbReference type="Pfam" id="PF00535">
    <property type="entry name" value="Glycos_transf_2"/>
    <property type="match status" value="1"/>
</dbReference>
<comment type="caution">
    <text evidence="6">The sequence shown here is derived from an EMBL/GenBank/DDBJ whole genome shotgun (WGS) entry which is preliminary data.</text>
</comment>
<comment type="similarity">
    <text evidence="1">Belongs to the glycosyltransferase 2 family.</text>
</comment>
<dbReference type="EMBL" id="JALJRB010000039">
    <property type="protein sequence ID" value="MCJ8503001.1"/>
    <property type="molecule type" value="Genomic_DNA"/>
</dbReference>